<accession>A0A809SDM8</accession>
<dbReference type="EMBL" id="AP021858">
    <property type="protein sequence ID" value="BBO23174.1"/>
    <property type="molecule type" value="Genomic_DNA"/>
</dbReference>
<organism evidence="1 2">
    <name type="scientific">Candidatus Nitrosymbiomonas proteolyticus</name>
    <dbReference type="NCBI Taxonomy" id="2608984"/>
    <lineage>
        <taxon>Bacteria</taxon>
        <taxon>Bacillati</taxon>
        <taxon>Armatimonadota</taxon>
        <taxon>Armatimonadota incertae sedis</taxon>
        <taxon>Candidatus Nitrosymbiomonas</taxon>
    </lineage>
</organism>
<name>A0A809SDM8_9BACT</name>
<reference evidence="1" key="1">
    <citation type="journal article" name="DNA Res.">
        <title>The physiological potential of anammox bacteria as revealed by their core genome structure.</title>
        <authorList>
            <person name="Okubo T."/>
            <person name="Toyoda A."/>
            <person name="Fukuhara K."/>
            <person name="Uchiyama I."/>
            <person name="Harigaya Y."/>
            <person name="Kuroiwa M."/>
            <person name="Suzuki T."/>
            <person name="Murakami Y."/>
            <person name="Suwa Y."/>
            <person name="Takami H."/>
        </authorList>
    </citation>
    <scope>NUCLEOTIDE SEQUENCE</scope>
    <source>
        <strain evidence="1">317325-2</strain>
    </source>
</reference>
<proteinExistence type="predicted"/>
<gene>
    <name evidence="1" type="ORF">NPRO_07690</name>
</gene>
<sequence length="144" mass="16390">MTIDYNATPNFQIGTEYNFAVQELGLRATWVVQSENEKRPMIFFNTSSDRIGTPEGYQLASANFGKTIPGTQLSPYLSITYSGFEKKLVYPFGASYRFSPEWTAIAMNDGRKSHLLVTYSQSNYFIQAGWIWFKHPAITIGWGF</sequence>
<dbReference type="KEGG" id="npy:NPRO_07690"/>
<evidence type="ECO:0000313" key="1">
    <source>
        <dbReference type="EMBL" id="BBO23174.1"/>
    </source>
</evidence>
<evidence type="ECO:0000313" key="2">
    <source>
        <dbReference type="Proteomes" id="UP000662873"/>
    </source>
</evidence>
<dbReference type="AlphaFoldDB" id="A0A809SDM8"/>
<dbReference type="Proteomes" id="UP000662873">
    <property type="component" value="Chromosome"/>
</dbReference>
<protein>
    <submittedName>
        <fullName evidence="1">Uncharacterized protein</fullName>
    </submittedName>
</protein>